<sequence length="94" mass="10700">MRHITERVNAVITLQHHMCIADLHGIRRLGLLYLSQPIPRAVLLGSANHSRRKGASRHTSIEWANQQACRFVPRNAHDRSESSVPKYGKEIPRS</sequence>
<name>A0A5B7IXX7_PORTR</name>
<evidence type="ECO:0000313" key="3">
    <source>
        <dbReference type="Proteomes" id="UP000324222"/>
    </source>
</evidence>
<comment type="caution">
    <text evidence="2">The sequence shown here is derived from an EMBL/GenBank/DDBJ whole genome shotgun (WGS) entry which is preliminary data.</text>
</comment>
<organism evidence="2 3">
    <name type="scientific">Portunus trituberculatus</name>
    <name type="common">Swimming crab</name>
    <name type="synonym">Neptunus trituberculatus</name>
    <dbReference type="NCBI Taxonomy" id="210409"/>
    <lineage>
        <taxon>Eukaryota</taxon>
        <taxon>Metazoa</taxon>
        <taxon>Ecdysozoa</taxon>
        <taxon>Arthropoda</taxon>
        <taxon>Crustacea</taxon>
        <taxon>Multicrustacea</taxon>
        <taxon>Malacostraca</taxon>
        <taxon>Eumalacostraca</taxon>
        <taxon>Eucarida</taxon>
        <taxon>Decapoda</taxon>
        <taxon>Pleocyemata</taxon>
        <taxon>Brachyura</taxon>
        <taxon>Eubrachyura</taxon>
        <taxon>Portunoidea</taxon>
        <taxon>Portunidae</taxon>
        <taxon>Portuninae</taxon>
        <taxon>Portunus</taxon>
    </lineage>
</organism>
<keyword evidence="3" id="KW-1185">Reference proteome</keyword>
<protein>
    <submittedName>
        <fullName evidence="2">Uncharacterized protein</fullName>
    </submittedName>
</protein>
<dbReference type="AlphaFoldDB" id="A0A5B7IXX7"/>
<dbReference type="EMBL" id="VSRR010071113">
    <property type="protein sequence ID" value="MPC86327.1"/>
    <property type="molecule type" value="Genomic_DNA"/>
</dbReference>
<proteinExistence type="predicted"/>
<gene>
    <name evidence="2" type="ORF">E2C01_081150</name>
</gene>
<feature type="compositionally biased region" description="Basic and acidic residues" evidence="1">
    <location>
        <begin position="75"/>
        <end position="94"/>
    </location>
</feature>
<evidence type="ECO:0000256" key="1">
    <source>
        <dbReference type="SAM" id="MobiDB-lite"/>
    </source>
</evidence>
<dbReference type="Proteomes" id="UP000324222">
    <property type="component" value="Unassembled WGS sequence"/>
</dbReference>
<evidence type="ECO:0000313" key="2">
    <source>
        <dbReference type="EMBL" id="MPC86327.1"/>
    </source>
</evidence>
<accession>A0A5B7IXX7</accession>
<feature type="region of interest" description="Disordered" evidence="1">
    <location>
        <begin position="74"/>
        <end position="94"/>
    </location>
</feature>
<reference evidence="2 3" key="1">
    <citation type="submission" date="2019-05" db="EMBL/GenBank/DDBJ databases">
        <title>Another draft genome of Portunus trituberculatus and its Hox gene families provides insights of decapod evolution.</title>
        <authorList>
            <person name="Jeong J.-H."/>
            <person name="Song I."/>
            <person name="Kim S."/>
            <person name="Choi T."/>
            <person name="Kim D."/>
            <person name="Ryu S."/>
            <person name="Kim W."/>
        </authorList>
    </citation>
    <scope>NUCLEOTIDE SEQUENCE [LARGE SCALE GENOMIC DNA]</scope>
    <source>
        <tissue evidence="2">Muscle</tissue>
    </source>
</reference>